<dbReference type="RefSeq" id="WP_107865941.1">
    <property type="nucleotide sequence ID" value="NZ_QAON01000009.1"/>
</dbReference>
<feature type="binding site" evidence="12">
    <location>
        <position position="8"/>
    </location>
    <ligand>
        <name>CTP</name>
        <dbReference type="ChEBI" id="CHEBI:37563"/>
    </ligand>
</feature>
<comment type="similarity">
    <text evidence="12">Belongs to the tRNA nucleotidyltransferase/poly(A) polymerase family. Bacterial CCA-adding enzyme type 1 subfamily.</text>
</comment>
<keyword evidence="12" id="KW-0511">Multifunctional enzyme</keyword>
<dbReference type="Gene3D" id="1.10.3090.10">
    <property type="entry name" value="cca-adding enzyme, domain 2"/>
    <property type="match status" value="1"/>
</dbReference>
<evidence type="ECO:0000256" key="2">
    <source>
        <dbReference type="ARBA" id="ARBA00022679"/>
    </source>
</evidence>
<evidence type="ECO:0000256" key="6">
    <source>
        <dbReference type="ARBA" id="ARBA00022741"/>
    </source>
</evidence>
<keyword evidence="3 12" id="KW-0819">tRNA processing</keyword>
<dbReference type="EMBL" id="QAON01000009">
    <property type="protein sequence ID" value="PTQ89026.1"/>
    <property type="molecule type" value="Genomic_DNA"/>
</dbReference>
<evidence type="ECO:0000313" key="15">
    <source>
        <dbReference type="Proteomes" id="UP000244223"/>
    </source>
</evidence>
<evidence type="ECO:0000256" key="8">
    <source>
        <dbReference type="ARBA" id="ARBA00022801"/>
    </source>
</evidence>
<dbReference type="PROSITE" id="PS51831">
    <property type="entry name" value="HD"/>
    <property type="match status" value="1"/>
</dbReference>
<comment type="catalytic activity">
    <reaction evidence="12">
        <text>a tRNA with a 3' CCA end + 2 CTP + ATP = a tRNA with a 3' CCACCA end + 3 diphosphate</text>
        <dbReference type="Rhea" id="RHEA:76235"/>
        <dbReference type="Rhea" id="RHEA-COMP:10468"/>
        <dbReference type="Rhea" id="RHEA-COMP:18655"/>
        <dbReference type="ChEBI" id="CHEBI:30616"/>
        <dbReference type="ChEBI" id="CHEBI:33019"/>
        <dbReference type="ChEBI" id="CHEBI:37563"/>
        <dbReference type="ChEBI" id="CHEBI:83071"/>
        <dbReference type="ChEBI" id="CHEBI:195187"/>
    </reaction>
</comment>
<feature type="binding site" evidence="12">
    <location>
        <position position="140"/>
    </location>
    <ligand>
        <name>ATP</name>
        <dbReference type="ChEBI" id="CHEBI:30616"/>
    </ligand>
</feature>
<dbReference type="InterPro" id="IPR003607">
    <property type="entry name" value="HD/PDEase_dom"/>
</dbReference>
<evidence type="ECO:0000256" key="7">
    <source>
        <dbReference type="ARBA" id="ARBA00022800"/>
    </source>
</evidence>
<keyword evidence="7 12" id="KW-0692">RNA repair</keyword>
<dbReference type="Proteomes" id="UP000244223">
    <property type="component" value="Unassembled WGS sequence"/>
</dbReference>
<evidence type="ECO:0000259" key="13">
    <source>
        <dbReference type="PROSITE" id="PS51831"/>
    </source>
</evidence>
<evidence type="ECO:0000256" key="3">
    <source>
        <dbReference type="ARBA" id="ARBA00022694"/>
    </source>
</evidence>
<proteinExistence type="inferred from homology"/>
<dbReference type="GO" id="GO:0000049">
    <property type="term" value="F:tRNA binding"/>
    <property type="evidence" value="ECO:0007669"/>
    <property type="project" value="UniProtKB-UniRule"/>
</dbReference>
<keyword evidence="1 12" id="KW-0533">Nickel</keyword>
<dbReference type="Pfam" id="PF01966">
    <property type="entry name" value="HD"/>
    <property type="match status" value="1"/>
</dbReference>
<comment type="function">
    <text evidence="12">Catalyzes the addition and repair of the essential 3'-terminal CCA sequence in tRNAs without using a nucleic acid template. Adds these three nucleotides in the order of C, C, and A to the tRNA nucleotide-73, using CTP and ATP as substrates and producing inorganic pyrophosphate. tRNA 3'-terminal CCA addition is required both for tRNA processing and repair. Also involved in tRNA surveillance by mediating tandem CCA addition to generate a CCACCA at the 3' terminus of unstable tRNAs. While stable tRNAs receive only 3'-terminal CCA, unstable tRNAs are marked with CCACCA and rapidly degraded.</text>
</comment>
<dbReference type="GO" id="GO:0000287">
    <property type="term" value="F:magnesium ion binding"/>
    <property type="evidence" value="ECO:0007669"/>
    <property type="project" value="UniProtKB-UniRule"/>
</dbReference>
<dbReference type="HAMAP" id="MF_01262">
    <property type="entry name" value="CCA_bact_type2"/>
    <property type="match status" value="1"/>
</dbReference>
<dbReference type="GO" id="GO:0016791">
    <property type="term" value="F:phosphatase activity"/>
    <property type="evidence" value="ECO:0007669"/>
    <property type="project" value="UniProtKB-UniRule"/>
</dbReference>
<dbReference type="SUPFAM" id="SSF81891">
    <property type="entry name" value="Poly A polymerase C-terminal region-like"/>
    <property type="match status" value="1"/>
</dbReference>
<dbReference type="Pfam" id="PF01743">
    <property type="entry name" value="PolyA_pol"/>
    <property type="match status" value="1"/>
</dbReference>
<feature type="binding site" evidence="12">
    <location>
        <position position="140"/>
    </location>
    <ligand>
        <name>CTP</name>
        <dbReference type="ChEBI" id="CHEBI:37563"/>
    </ligand>
</feature>
<evidence type="ECO:0000256" key="9">
    <source>
        <dbReference type="ARBA" id="ARBA00022840"/>
    </source>
</evidence>
<dbReference type="EC" id="2.7.7.72" evidence="12"/>
<keyword evidence="15" id="KW-1185">Reference proteome</keyword>
<feature type="binding site" evidence="12">
    <location>
        <position position="8"/>
    </location>
    <ligand>
        <name>ATP</name>
        <dbReference type="ChEBI" id="CHEBI:30616"/>
    </ligand>
</feature>
<dbReference type="HAMAP" id="MF_01261">
    <property type="entry name" value="CCA_bact_type1"/>
    <property type="match status" value="1"/>
</dbReference>
<dbReference type="CDD" id="cd00077">
    <property type="entry name" value="HDc"/>
    <property type="match status" value="1"/>
</dbReference>
<feature type="binding site" evidence="12">
    <location>
        <position position="23"/>
    </location>
    <ligand>
        <name>Mg(2+)</name>
        <dbReference type="ChEBI" id="CHEBI:18420"/>
    </ligand>
</feature>
<dbReference type="GO" id="GO:0042245">
    <property type="term" value="P:RNA repair"/>
    <property type="evidence" value="ECO:0007669"/>
    <property type="project" value="UniProtKB-KW"/>
</dbReference>
<keyword evidence="10 12" id="KW-0460">Magnesium</keyword>
<dbReference type="NCBIfam" id="NF008137">
    <property type="entry name" value="PRK10885.1"/>
    <property type="match status" value="1"/>
</dbReference>
<keyword evidence="8 12" id="KW-0378">Hydrolase</keyword>
<dbReference type="CDD" id="cd05398">
    <property type="entry name" value="NT_ClassII-CCAase"/>
    <property type="match status" value="1"/>
</dbReference>
<dbReference type="GO" id="GO:0004810">
    <property type="term" value="F:CCA tRNA nucleotidyltransferase activity"/>
    <property type="evidence" value="ECO:0007669"/>
    <property type="project" value="UniProtKB-UniRule"/>
</dbReference>
<comment type="miscellaneous">
    <text evidence="12">A single active site specifically recognizes both ATP and CTP and is responsible for their addition.</text>
</comment>
<evidence type="ECO:0000256" key="5">
    <source>
        <dbReference type="ARBA" id="ARBA00022723"/>
    </source>
</evidence>
<comment type="catalytic activity">
    <reaction evidence="12">
        <text>a tRNA precursor + 2 CTP + ATP = a tRNA with a 3' CCA end + 3 diphosphate</text>
        <dbReference type="Rhea" id="RHEA:14433"/>
        <dbReference type="Rhea" id="RHEA-COMP:10465"/>
        <dbReference type="Rhea" id="RHEA-COMP:10468"/>
        <dbReference type="ChEBI" id="CHEBI:30616"/>
        <dbReference type="ChEBI" id="CHEBI:33019"/>
        <dbReference type="ChEBI" id="CHEBI:37563"/>
        <dbReference type="ChEBI" id="CHEBI:74896"/>
        <dbReference type="ChEBI" id="CHEBI:83071"/>
        <dbReference type="EC" id="2.7.7.72"/>
    </reaction>
</comment>
<reference evidence="14 15" key="1">
    <citation type="submission" date="2018-04" db="EMBL/GenBank/DDBJ databases">
        <title>Genomic Encyclopedia of Archaeal and Bacterial Type Strains, Phase II (KMG-II): from individual species to whole genera.</title>
        <authorList>
            <person name="Goeker M."/>
        </authorList>
    </citation>
    <scope>NUCLEOTIDE SEQUENCE [LARGE SCALE GENOMIC DNA]</scope>
    <source>
        <strain evidence="14 15">DSM 5822</strain>
    </source>
</reference>
<dbReference type="PANTHER" id="PTHR47545:SF1">
    <property type="entry name" value="MULTIFUNCTIONAL CCA PROTEIN"/>
    <property type="match status" value="1"/>
</dbReference>
<evidence type="ECO:0000256" key="10">
    <source>
        <dbReference type="ARBA" id="ARBA00022842"/>
    </source>
</evidence>
<feature type="binding site" evidence="12">
    <location>
        <position position="11"/>
    </location>
    <ligand>
        <name>ATP</name>
        <dbReference type="ChEBI" id="CHEBI:30616"/>
    </ligand>
</feature>
<keyword evidence="11 12" id="KW-0694">RNA-binding</keyword>
<dbReference type="Gene3D" id="3.30.460.10">
    <property type="entry name" value="Beta Polymerase, domain 2"/>
    <property type="match status" value="1"/>
</dbReference>
<accession>A0A2T5IYF9</accession>
<dbReference type="PANTHER" id="PTHR47545">
    <property type="entry name" value="MULTIFUNCTIONAL CCA PROTEIN"/>
    <property type="match status" value="1"/>
</dbReference>
<organism evidence="14 15">
    <name type="scientific">Agitococcus lubricus</name>
    <dbReference type="NCBI Taxonomy" id="1077255"/>
    <lineage>
        <taxon>Bacteria</taxon>
        <taxon>Pseudomonadati</taxon>
        <taxon>Pseudomonadota</taxon>
        <taxon>Gammaproteobacteria</taxon>
        <taxon>Moraxellales</taxon>
        <taxon>Moraxellaceae</taxon>
        <taxon>Agitococcus</taxon>
    </lineage>
</organism>
<dbReference type="InterPro" id="IPR012006">
    <property type="entry name" value="CCA_bact"/>
</dbReference>
<name>A0A2T5IYF9_9GAMM</name>
<feature type="domain" description="HD" evidence="13">
    <location>
        <begin position="228"/>
        <end position="329"/>
    </location>
</feature>
<feature type="binding site" evidence="12">
    <location>
        <position position="137"/>
    </location>
    <ligand>
        <name>ATP</name>
        <dbReference type="ChEBI" id="CHEBI:30616"/>
    </ligand>
</feature>
<sequence>MKTYLVGGAVRDKLLGRPIHDRDWVIVGATPEQLRQQGFQAVGHDFPVFLHPHTHEEYALARTERKIGRGYHGFDCFFSPDIRLEQDLLRRDLTINAMAQAEDGEIIDPYGGQDDLHAKQLRHVSDAFREDPLRVLRVARFAARFAGDGFRVADDTMSLMTEMVHSGELNHLTAERVWQETHRALNENHPDVYIEVLRECGALKVLFPELHQLFGIPQRPEYHPEIDTGLHLLLCLQVAARANLHPRVRFAVLLHDLGKGITPEAILPRHHGHEERGLALVTAVCQRYKVPKDYQQLAEMVCLYHLECHRVVELRAATLWHKLQKLDAIRRPERFAEFLLACQTDVRGRLGWEELPYPQAAYFQQARDIAAQISTQHLNQQNLTGAALGTALAEARIDALDLFKKHYHATHSR</sequence>
<comment type="cofactor">
    <cofactor evidence="12">
        <name>Mg(2+)</name>
        <dbReference type="ChEBI" id="CHEBI:18420"/>
    </cofactor>
    <text evidence="12">Magnesium is required for nucleotidyltransferase activity.</text>
</comment>
<gene>
    <name evidence="12" type="primary">cca</name>
    <name evidence="14" type="ORF">C8N29_10947</name>
</gene>
<dbReference type="OrthoDB" id="9805698at2"/>
<dbReference type="GO" id="GO:0004112">
    <property type="term" value="F:cyclic-nucleotide phosphodiesterase activity"/>
    <property type="evidence" value="ECO:0007669"/>
    <property type="project" value="UniProtKB-UniRule"/>
</dbReference>
<comment type="cofactor">
    <cofactor evidence="12">
        <name>Ni(2+)</name>
        <dbReference type="ChEBI" id="CHEBI:49786"/>
    </cofactor>
    <text evidence="12">Nickel for phosphatase activity.</text>
</comment>
<dbReference type="GO" id="GO:0001680">
    <property type="term" value="P:tRNA 3'-terminal CCA addition"/>
    <property type="evidence" value="ECO:0007669"/>
    <property type="project" value="UniProtKB-UniRule"/>
</dbReference>
<evidence type="ECO:0000256" key="12">
    <source>
        <dbReference type="HAMAP-Rule" id="MF_01261"/>
    </source>
</evidence>
<comment type="caution">
    <text evidence="14">The sequence shown here is derived from an EMBL/GenBank/DDBJ whole genome shotgun (WGS) entry which is preliminary data.</text>
</comment>
<keyword evidence="9 12" id="KW-0067">ATP-binding</keyword>
<dbReference type="InterPro" id="IPR043519">
    <property type="entry name" value="NT_sf"/>
</dbReference>
<evidence type="ECO:0000256" key="4">
    <source>
        <dbReference type="ARBA" id="ARBA00022695"/>
    </source>
</evidence>
<dbReference type="InterPro" id="IPR006674">
    <property type="entry name" value="HD_domain"/>
</dbReference>
<dbReference type="InterPro" id="IPR032828">
    <property type="entry name" value="PolyA_RNA-bd"/>
</dbReference>
<evidence type="ECO:0000313" key="14">
    <source>
        <dbReference type="EMBL" id="PTQ89026.1"/>
    </source>
</evidence>
<dbReference type="EC" id="3.1.4.-" evidence="12"/>
<dbReference type="Pfam" id="PF12627">
    <property type="entry name" value="PolyA_pol_RNAbd"/>
    <property type="match status" value="1"/>
</dbReference>
<dbReference type="AlphaFoldDB" id="A0A2T5IYF9"/>
<feature type="binding site" evidence="12">
    <location>
        <position position="91"/>
    </location>
    <ligand>
        <name>CTP</name>
        <dbReference type="ChEBI" id="CHEBI:37563"/>
    </ligand>
</feature>
<dbReference type="EC" id="3.1.3.-" evidence="12"/>
<dbReference type="InterPro" id="IPR050124">
    <property type="entry name" value="tRNA_CCA-adding_enzyme"/>
</dbReference>
<feature type="binding site" evidence="12">
    <location>
        <position position="91"/>
    </location>
    <ligand>
        <name>ATP</name>
        <dbReference type="ChEBI" id="CHEBI:30616"/>
    </ligand>
</feature>
<feature type="binding site" evidence="12">
    <location>
        <position position="137"/>
    </location>
    <ligand>
        <name>CTP</name>
        <dbReference type="ChEBI" id="CHEBI:37563"/>
    </ligand>
</feature>
<comment type="domain">
    <text evidence="12">Comprises two domains: an N-terminal domain containing the nucleotidyltransferase activity and a C-terminal HD domain associated with both phosphodiesterase and phosphatase activities.</text>
</comment>
<evidence type="ECO:0000256" key="1">
    <source>
        <dbReference type="ARBA" id="ARBA00022596"/>
    </source>
</evidence>
<feature type="binding site" evidence="12">
    <location>
        <position position="21"/>
    </location>
    <ligand>
        <name>Mg(2+)</name>
        <dbReference type="ChEBI" id="CHEBI:18420"/>
    </ligand>
</feature>
<dbReference type="GO" id="GO:0005524">
    <property type="term" value="F:ATP binding"/>
    <property type="evidence" value="ECO:0007669"/>
    <property type="project" value="UniProtKB-UniRule"/>
</dbReference>
<comment type="subunit">
    <text evidence="12">Monomer. Can also form homodimers and oligomers.</text>
</comment>
<keyword evidence="6 12" id="KW-0547">Nucleotide-binding</keyword>
<protein>
    <recommendedName>
        <fullName evidence="12">Multifunctional CCA protein</fullName>
    </recommendedName>
    <domain>
        <recommendedName>
            <fullName evidence="12">CCA-adding enzyme</fullName>
            <ecNumber evidence="12">2.7.7.72</ecNumber>
        </recommendedName>
        <alternativeName>
            <fullName evidence="12">CCA tRNA nucleotidyltransferase</fullName>
        </alternativeName>
        <alternativeName>
            <fullName evidence="12">tRNA CCA-pyrophosphorylase</fullName>
        </alternativeName>
        <alternativeName>
            <fullName evidence="12">tRNA adenylyl-/cytidylyl-transferase</fullName>
        </alternativeName>
        <alternativeName>
            <fullName evidence="12">tRNA nucleotidyltransferase</fullName>
        </alternativeName>
        <alternativeName>
            <fullName evidence="12">tRNA-NT</fullName>
        </alternativeName>
    </domain>
    <domain>
        <recommendedName>
            <fullName evidence="12">2'-nucleotidase</fullName>
            <ecNumber evidence="12">3.1.3.-</ecNumber>
        </recommendedName>
    </domain>
    <domain>
        <recommendedName>
            <fullName evidence="12">2',3'-cyclic phosphodiesterase</fullName>
            <ecNumber evidence="12">3.1.4.-</ecNumber>
        </recommendedName>
    </domain>
    <domain>
        <recommendedName>
            <fullName evidence="12">Phosphatase</fullName>
        </recommendedName>
    </domain>
</protein>
<keyword evidence="4 12" id="KW-0548">Nucleotidyltransferase</keyword>
<evidence type="ECO:0000256" key="11">
    <source>
        <dbReference type="ARBA" id="ARBA00022884"/>
    </source>
</evidence>
<feature type="binding site" evidence="12">
    <location>
        <position position="11"/>
    </location>
    <ligand>
        <name>CTP</name>
        <dbReference type="ChEBI" id="CHEBI:37563"/>
    </ligand>
</feature>
<keyword evidence="5 12" id="KW-0479">Metal-binding</keyword>
<dbReference type="InterPro" id="IPR002646">
    <property type="entry name" value="PolA_pol_head_dom"/>
</dbReference>
<dbReference type="PIRSF" id="PIRSF000813">
    <property type="entry name" value="CCA_bact"/>
    <property type="match status" value="1"/>
</dbReference>
<dbReference type="SUPFAM" id="SSF81301">
    <property type="entry name" value="Nucleotidyltransferase"/>
    <property type="match status" value="1"/>
</dbReference>
<keyword evidence="2 12" id="KW-0808">Transferase</keyword>